<evidence type="ECO:0000313" key="2">
    <source>
        <dbReference type="Proteomes" id="UP000000435"/>
    </source>
</evidence>
<sequence>MSFLDVISGVFASLTSNFFNNTTNSTLGTIRGNVTGVYNTLVNYVTTFFNSTVVNTNAVTGSSALNNTLPTIDNDTIHFVNSTIDDVLRNTNHSVINTSSSSDDWNKFFYCLLALGFVCVIRRICYHFMRGFREERHRDLMIRGFFSEAEVENNGIGCESRERSICCNVKENIVRQRNDISTEGDEGLSVNQCEEELHSICGGARTDISEKGSDSSSIGCEEIALNTMSTNVVVEMKVTEMSTFL</sequence>
<evidence type="ECO:0000313" key="1">
    <source>
        <dbReference type="EMBL" id="AAZ68802.1"/>
    </source>
</evidence>
<dbReference type="EMBL" id="CP000107">
    <property type="protein sequence ID" value="AAZ68802.1"/>
    <property type="molecule type" value="Genomic_DNA"/>
</dbReference>
<proteinExistence type="predicted"/>
<dbReference type="Proteomes" id="UP000000435">
    <property type="component" value="Chromosome"/>
</dbReference>
<name>A0ACA6AWI9_EHRCJ</name>
<gene>
    <name evidence="1" type="ordered locus">Ecaj_0771</name>
</gene>
<organism evidence="1 2">
    <name type="scientific">Ehrlichia canis (strain Jake)</name>
    <dbReference type="NCBI Taxonomy" id="269484"/>
    <lineage>
        <taxon>Bacteria</taxon>
        <taxon>Pseudomonadati</taxon>
        <taxon>Pseudomonadota</taxon>
        <taxon>Alphaproteobacteria</taxon>
        <taxon>Rickettsiales</taxon>
        <taxon>Anaplasmataceae</taxon>
        <taxon>Ehrlichia</taxon>
    </lineage>
</organism>
<protein>
    <submittedName>
        <fullName evidence="1">Uncharacterized protein</fullName>
    </submittedName>
</protein>
<keyword evidence="2" id="KW-1185">Reference proteome</keyword>
<accession>A0ACA6AWI9</accession>
<reference evidence="2" key="1">
    <citation type="journal article" date="2006" name="J. Bacteriol.">
        <title>The genome of the obligately intracellular bacterium Ehrlichia canis reveals themes of complex membrane structure and immune evasion strategies.</title>
        <authorList>
            <person name="Mavromatis K."/>
            <person name="Doyle C.K."/>
            <person name="Lykidis A."/>
            <person name="Ivanova N."/>
            <person name="Francino M.P."/>
            <person name="Chain P."/>
            <person name="Shin M."/>
            <person name="Malfatti S."/>
            <person name="Larimer F."/>
            <person name="Copeland A."/>
            <person name="Detter J.C."/>
            <person name="Land M."/>
            <person name="Richardson P.M."/>
            <person name="Yu X.J."/>
            <person name="Walker D.H."/>
            <person name="McBride J.W."/>
            <person name="Kyrpides N.C."/>
        </authorList>
    </citation>
    <scope>NUCLEOTIDE SEQUENCE [LARGE SCALE GENOMIC DNA]</scope>
    <source>
        <strain evidence="2">Jake</strain>
    </source>
</reference>